<dbReference type="InterPro" id="IPR010666">
    <property type="entry name" value="Znf_GRF"/>
</dbReference>
<dbReference type="GO" id="GO:0006879">
    <property type="term" value="P:intracellular iron ion homeostasis"/>
    <property type="evidence" value="ECO:0007669"/>
    <property type="project" value="InterPro"/>
</dbReference>
<proteinExistence type="predicted"/>
<sequence>MISFNDELQGKVKELKAEKNELRDEKNILKKEKEKKSPAAKGQVGTHKLIPFIGYPGIAMWQFMPPAAVDTSKDHLLRPPHIGDFTYPRLADFGAAISGANKLQCQQVLEELDVYDKRSVSNDEGNEDNEEHDCISGSFEKTVGISGVFMETAGEYLAMQLFPKVFVIVGRVLEAELWQCLCLIRSNVCFIFFLQMLGFGVAIELWQCEQVFRTARTPKNKGRRFWGCPKFKGGSEDCSSGCNFFKWCNEDVIHEENVVTVEESGRNNEVGGSLMKMEQMLMKMEERDGEKLKIACLQKTVVSLENWLKLLTGVVVIICLCNVIVISMLMKLG</sequence>
<dbReference type="AlphaFoldDB" id="A0AAQ3P0H3"/>
<protein>
    <recommendedName>
        <fullName evidence="7">GRF-type domain-containing protein</fullName>
    </recommendedName>
</protein>
<dbReference type="InterPro" id="IPR044818">
    <property type="entry name" value="ILR3-like"/>
</dbReference>
<dbReference type="GO" id="GO:0008270">
    <property type="term" value="F:zinc ion binding"/>
    <property type="evidence" value="ECO:0007669"/>
    <property type="project" value="UniProtKB-KW"/>
</dbReference>
<evidence type="ECO:0000256" key="3">
    <source>
        <dbReference type="ARBA" id="ARBA00022833"/>
    </source>
</evidence>
<dbReference type="Pfam" id="PF06839">
    <property type="entry name" value="Zn_ribbon_GRF"/>
    <property type="match status" value="1"/>
</dbReference>
<feature type="transmembrane region" description="Helical" evidence="6">
    <location>
        <begin position="307"/>
        <end position="330"/>
    </location>
</feature>
<keyword evidence="2 4" id="KW-0863">Zinc-finger</keyword>
<feature type="coiled-coil region" evidence="5">
    <location>
        <begin position="5"/>
        <end position="35"/>
    </location>
</feature>
<name>A0AAQ3P0H3_VIGMU</name>
<evidence type="ECO:0000313" key="8">
    <source>
        <dbReference type="EMBL" id="WVZ17678.1"/>
    </source>
</evidence>
<organism evidence="8 9">
    <name type="scientific">Vigna mungo</name>
    <name type="common">Black gram</name>
    <name type="synonym">Phaseolus mungo</name>
    <dbReference type="NCBI Taxonomy" id="3915"/>
    <lineage>
        <taxon>Eukaryota</taxon>
        <taxon>Viridiplantae</taxon>
        <taxon>Streptophyta</taxon>
        <taxon>Embryophyta</taxon>
        <taxon>Tracheophyta</taxon>
        <taxon>Spermatophyta</taxon>
        <taxon>Magnoliopsida</taxon>
        <taxon>eudicotyledons</taxon>
        <taxon>Gunneridae</taxon>
        <taxon>Pentapetalae</taxon>
        <taxon>rosids</taxon>
        <taxon>fabids</taxon>
        <taxon>Fabales</taxon>
        <taxon>Fabaceae</taxon>
        <taxon>Papilionoideae</taxon>
        <taxon>50 kb inversion clade</taxon>
        <taxon>NPAAA clade</taxon>
        <taxon>indigoferoid/millettioid clade</taxon>
        <taxon>Phaseoleae</taxon>
        <taxon>Vigna</taxon>
    </lineage>
</organism>
<keyword evidence="6" id="KW-1133">Transmembrane helix</keyword>
<evidence type="ECO:0000256" key="1">
    <source>
        <dbReference type="ARBA" id="ARBA00022723"/>
    </source>
</evidence>
<dbReference type="EMBL" id="CP144698">
    <property type="protein sequence ID" value="WVZ17678.1"/>
    <property type="molecule type" value="Genomic_DNA"/>
</dbReference>
<dbReference type="PROSITE" id="PS51999">
    <property type="entry name" value="ZF_GRF"/>
    <property type="match status" value="1"/>
</dbReference>
<dbReference type="GO" id="GO:0046983">
    <property type="term" value="F:protein dimerization activity"/>
    <property type="evidence" value="ECO:0007669"/>
    <property type="project" value="InterPro"/>
</dbReference>
<gene>
    <name evidence="8" type="ORF">V8G54_010660</name>
</gene>
<evidence type="ECO:0000256" key="2">
    <source>
        <dbReference type="ARBA" id="ARBA00022771"/>
    </source>
</evidence>
<keyword evidence="9" id="KW-1185">Reference proteome</keyword>
<keyword evidence="6" id="KW-0472">Membrane</keyword>
<keyword evidence="3" id="KW-0862">Zinc</keyword>
<dbReference type="PANTHER" id="PTHR46133:SF28">
    <property type="entry name" value="BHLH TRANSCRIPTION FACTOR"/>
    <property type="match status" value="1"/>
</dbReference>
<evidence type="ECO:0000256" key="6">
    <source>
        <dbReference type="SAM" id="Phobius"/>
    </source>
</evidence>
<reference evidence="8 9" key="1">
    <citation type="journal article" date="2023" name="Life. Sci Alliance">
        <title>Evolutionary insights into 3D genome organization and epigenetic landscape of Vigna mungo.</title>
        <authorList>
            <person name="Junaid A."/>
            <person name="Singh B."/>
            <person name="Bhatia S."/>
        </authorList>
    </citation>
    <scope>NUCLEOTIDE SEQUENCE [LARGE SCALE GENOMIC DNA]</scope>
    <source>
        <strain evidence="8">Urdbean</strain>
    </source>
</reference>
<evidence type="ECO:0000313" key="9">
    <source>
        <dbReference type="Proteomes" id="UP001374535"/>
    </source>
</evidence>
<keyword evidence="1" id="KW-0479">Metal-binding</keyword>
<dbReference type="PANTHER" id="PTHR46133">
    <property type="entry name" value="BHLH TRANSCRIPTION FACTOR"/>
    <property type="match status" value="1"/>
</dbReference>
<keyword evidence="6" id="KW-0812">Transmembrane</keyword>
<keyword evidence="5" id="KW-0175">Coiled coil</keyword>
<evidence type="ECO:0000256" key="5">
    <source>
        <dbReference type="SAM" id="Coils"/>
    </source>
</evidence>
<dbReference type="GO" id="GO:0003700">
    <property type="term" value="F:DNA-binding transcription factor activity"/>
    <property type="evidence" value="ECO:0007669"/>
    <property type="project" value="InterPro"/>
</dbReference>
<accession>A0AAQ3P0H3</accession>
<evidence type="ECO:0000259" key="7">
    <source>
        <dbReference type="PROSITE" id="PS51999"/>
    </source>
</evidence>
<feature type="domain" description="GRF-type" evidence="7">
    <location>
        <begin position="189"/>
        <end position="251"/>
    </location>
</feature>
<evidence type="ECO:0000256" key="4">
    <source>
        <dbReference type="PROSITE-ProRule" id="PRU01343"/>
    </source>
</evidence>
<dbReference type="Proteomes" id="UP001374535">
    <property type="component" value="Chromosome 3"/>
</dbReference>